<evidence type="ECO:0000313" key="9">
    <source>
        <dbReference type="EMBL" id="HJA05957.1"/>
    </source>
</evidence>
<comment type="caution">
    <text evidence="9">The sequence shown here is derived from an EMBL/GenBank/DDBJ whole genome shotgun (WGS) entry which is preliminary data.</text>
</comment>
<feature type="transmembrane region" description="Helical" evidence="7">
    <location>
        <begin position="99"/>
        <end position="122"/>
    </location>
</feature>
<comment type="subcellular location">
    <subcellularLocation>
        <location evidence="1">Cell membrane</location>
        <topology evidence="1">Multi-pass membrane protein</topology>
    </subcellularLocation>
</comment>
<evidence type="ECO:0000256" key="2">
    <source>
        <dbReference type="ARBA" id="ARBA00004936"/>
    </source>
</evidence>
<accession>A0A9D2KJP2</accession>
<feature type="domain" description="Sulfatase N-terminal" evidence="8">
    <location>
        <begin position="160"/>
        <end position="403"/>
    </location>
</feature>
<sequence length="615" mass="69267">MKNKKTELILGKILFLTGGLFLVLLGAASVLLSVSVRWMFKTWPNLSMQELMFQIQSPMEGTSKDMINNYIDSCVPVTVLVIFLIASILALFRKKKKIHWITVASVVLISGIIVALDVHTVWARLDVKGYIENRNTNSGFIDSNYVDPAETELTFPEQKRNLIYIFLESMETTYSSQEDGGAYDENYIPELTQIAMENEDFSGAGQELNGSYAMSYATWTVAGLFAQTSGLHLYLPIDGNSMDTQENFLPDLTALGDILEDQGYNQTILFGSDGNFGGRSLYFSDHGNYSVKDWYYYKEIGKLAQDYGVWWGYEDEKLFEYAKEELLSLASQDQPFNLSLLTADTHFEDGYVCELCGTEYGDNQYANVLACSSNQVSEFVSWIQQQDFYDNTTIVISGDHLTMDSDFCEDIDSDYDRKVYTAYINSAVEPENPEQKREYSTFDNFPTTLASLGVQIQGERLGLGTNLFSGEKTLIEQYGVDQMNNELMKKSDLMDRLSEGIDENNTELLIREGRIPTAAAETLPYDYRTGSFQIVISDIQNAENGISMVMAAIWTAEDQSDLHWIQAELQEDGSYVATVSVPNFNYATGDYYVDVYLTDNMGDQYLVASTIGNVQ</sequence>
<keyword evidence="6 7" id="KW-0472">Membrane</keyword>
<evidence type="ECO:0000256" key="4">
    <source>
        <dbReference type="ARBA" id="ARBA00022692"/>
    </source>
</evidence>
<dbReference type="PANTHER" id="PTHR47371:SF3">
    <property type="entry name" value="PHOSPHOGLYCEROL TRANSFERASE I"/>
    <property type="match status" value="1"/>
</dbReference>
<dbReference type="AlphaFoldDB" id="A0A9D2KJP2"/>
<dbReference type="InterPro" id="IPR013688">
    <property type="entry name" value="GBS_Bsp-like"/>
</dbReference>
<evidence type="ECO:0000256" key="6">
    <source>
        <dbReference type="ARBA" id="ARBA00023136"/>
    </source>
</evidence>
<keyword evidence="4 7" id="KW-0812">Transmembrane</keyword>
<dbReference type="Gene3D" id="2.60.40.3760">
    <property type="match status" value="1"/>
</dbReference>
<dbReference type="GO" id="GO:0005886">
    <property type="term" value="C:plasma membrane"/>
    <property type="evidence" value="ECO:0007669"/>
    <property type="project" value="UniProtKB-SubCell"/>
</dbReference>
<keyword evidence="5 7" id="KW-1133">Transmembrane helix</keyword>
<dbReference type="Pfam" id="PF00884">
    <property type="entry name" value="Sulfatase"/>
    <property type="match status" value="1"/>
</dbReference>
<dbReference type="InterPro" id="IPR000917">
    <property type="entry name" value="Sulfatase_N"/>
</dbReference>
<reference evidence="9" key="1">
    <citation type="journal article" date="2021" name="PeerJ">
        <title>Extensive microbial diversity within the chicken gut microbiome revealed by metagenomics and culture.</title>
        <authorList>
            <person name="Gilroy R."/>
            <person name="Ravi A."/>
            <person name="Getino M."/>
            <person name="Pursley I."/>
            <person name="Horton D.L."/>
            <person name="Alikhan N.F."/>
            <person name="Baker D."/>
            <person name="Gharbi K."/>
            <person name="Hall N."/>
            <person name="Watson M."/>
            <person name="Adriaenssens E.M."/>
            <person name="Foster-Nyarko E."/>
            <person name="Jarju S."/>
            <person name="Secka A."/>
            <person name="Antonio M."/>
            <person name="Oren A."/>
            <person name="Chaudhuri R.R."/>
            <person name="La Ragione R."/>
            <person name="Hildebrand F."/>
            <person name="Pallen M.J."/>
        </authorList>
    </citation>
    <scope>NUCLEOTIDE SEQUENCE</scope>
    <source>
        <strain evidence="9">ChiSjej2B20-11307</strain>
    </source>
</reference>
<evidence type="ECO:0000313" key="10">
    <source>
        <dbReference type="Proteomes" id="UP000824223"/>
    </source>
</evidence>
<proteinExistence type="predicted"/>
<evidence type="ECO:0000256" key="1">
    <source>
        <dbReference type="ARBA" id="ARBA00004651"/>
    </source>
</evidence>
<dbReference type="EMBL" id="DXAK01000010">
    <property type="protein sequence ID" value="HJA05957.1"/>
    <property type="molecule type" value="Genomic_DNA"/>
</dbReference>
<dbReference type="Pfam" id="PF08481">
    <property type="entry name" value="GBS_Bsp-like"/>
    <property type="match status" value="1"/>
</dbReference>
<evidence type="ECO:0000256" key="3">
    <source>
        <dbReference type="ARBA" id="ARBA00022475"/>
    </source>
</evidence>
<dbReference type="Proteomes" id="UP000824223">
    <property type="component" value="Unassembled WGS sequence"/>
</dbReference>
<dbReference type="InterPro" id="IPR050448">
    <property type="entry name" value="OpgB/LTA_synthase_biosynth"/>
</dbReference>
<dbReference type="InterPro" id="IPR017850">
    <property type="entry name" value="Alkaline_phosphatase_core_sf"/>
</dbReference>
<dbReference type="CDD" id="cd16015">
    <property type="entry name" value="LTA_synthase"/>
    <property type="match status" value="1"/>
</dbReference>
<evidence type="ECO:0000256" key="5">
    <source>
        <dbReference type="ARBA" id="ARBA00022989"/>
    </source>
</evidence>
<comment type="pathway">
    <text evidence="2">Cell wall biogenesis; lipoteichoic acid biosynthesis.</text>
</comment>
<feature type="transmembrane region" description="Helical" evidence="7">
    <location>
        <begin position="70"/>
        <end position="92"/>
    </location>
</feature>
<keyword evidence="3" id="KW-1003">Cell membrane</keyword>
<dbReference type="Gene3D" id="3.40.720.10">
    <property type="entry name" value="Alkaline Phosphatase, subunit A"/>
    <property type="match status" value="1"/>
</dbReference>
<dbReference type="SUPFAM" id="SSF53649">
    <property type="entry name" value="Alkaline phosphatase-like"/>
    <property type="match status" value="1"/>
</dbReference>
<gene>
    <name evidence="9" type="ORF">H9798_02235</name>
</gene>
<organism evidence="9 10">
    <name type="scientific">Candidatus Mediterraneibacter pullicola</name>
    <dbReference type="NCBI Taxonomy" id="2838682"/>
    <lineage>
        <taxon>Bacteria</taxon>
        <taxon>Bacillati</taxon>
        <taxon>Bacillota</taxon>
        <taxon>Clostridia</taxon>
        <taxon>Lachnospirales</taxon>
        <taxon>Lachnospiraceae</taxon>
        <taxon>Mediterraneibacter</taxon>
    </lineage>
</organism>
<name>A0A9D2KJP2_9FIRM</name>
<dbReference type="PANTHER" id="PTHR47371">
    <property type="entry name" value="LIPOTEICHOIC ACID SYNTHASE"/>
    <property type="match status" value="1"/>
</dbReference>
<reference evidence="9" key="2">
    <citation type="submission" date="2021-04" db="EMBL/GenBank/DDBJ databases">
        <authorList>
            <person name="Gilroy R."/>
        </authorList>
    </citation>
    <scope>NUCLEOTIDE SEQUENCE</scope>
    <source>
        <strain evidence="9">ChiSjej2B20-11307</strain>
    </source>
</reference>
<evidence type="ECO:0000259" key="8">
    <source>
        <dbReference type="Pfam" id="PF00884"/>
    </source>
</evidence>
<evidence type="ECO:0000256" key="7">
    <source>
        <dbReference type="SAM" id="Phobius"/>
    </source>
</evidence>
<protein>
    <submittedName>
        <fullName evidence="9">GBS Bsp-like repeat-containing protein</fullName>
    </submittedName>
</protein>